<gene>
    <name evidence="1" type="ORF">OPT61_g10676</name>
</gene>
<sequence>MFCPFHLLTEDDRLARAVAAPASAAAHPFLCSVDRAQPIHAGQLPAEQRFADQAAPATGPAHSQRHPHRRPFDTGRGEPTPICLPQPTDAAAVHVAATLVGFAGTRLSNVRHDLAASSVACQWLPLGSTYS</sequence>
<keyword evidence="2" id="KW-1185">Reference proteome</keyword>
<dbReference type="Proteomes" id="UP001153331">
    <property type="component" value="Unassembled WGS sequence"/>
</dbReference>
<comment type="caution">
    <text evidence="1">The sequence shown here is derived from an EMBL/GenBank/DDBJ whole genome shotgun (WGS) entry which is preliminary data.</text>
</comment>
<name>A0ACC2HPA8_9PLEO</name>
<protein>
    <submittedName>
        <fullName evidence="1">Uncharacterized protein</fullName>
    </submittedName>
</protein>
<reference evidence="1" key="1">
    <citation type="submission" date="2022-11" db="EMBL/GenBank/DDBJ databases">
        <title>Genome Sequence of Boeremia exigua.</title>
        <authorList>
            <person name="Buettner E."/>
        </authorList>
    </citation>
    <scope>NUCLEOTIDE SEQUENCE</scope>
    <source>
        <strain evidence="1">CU02</strain>
    </source>
</reference>
<evidence type="ECO:0000313" key="2">
    <source>
        <dbReference type="Proteomes" id="UP001153331"/>
    </source>
</evidence>
<organism evidence="1 2">
    <name type="scientific">Boeremia exigua</name>
    <dbReference type="NCBI Taxonomy" id="749465"/>
    <lineage>
        <taxon>Eukaryota</taxon>
        <taxon>Fungi</taxon>
        <taxon>Dikarya</taxon>
        <taxon>Ascomycota</taxon>
        <taxon>Pezizomycotina</taxon>
        <taxon>Dothideomycetes</taxon>
        <taxon>Pleosporomycetidae</taxon>
        <taxon>Pleosporales</taxon>
        <taxon>Pleosporineae</taxon>
        <taxon>Didymellaceae</taxon>
        <taxon>Boeremia</taxon>
    </lineage>
</organism>
<evidence type="ECO:0000313" key="1">
    <source>
        <dbReference type="EMBL" id="KAJ8104593.1"/>
    </source>
</evidence>
<dbReference type="EMBL" id="JAPHNI010001918">
    <property type="protein sequence ID" value="KAJ8104593.1"/>
    <property type="molecule type" value="Genomic_DNA"/>
</dbReference>
<accession>A0ACC2HPA8</accession>
<proteinExistence type="predicted"/>